<dbReference type="Proteomes" id="UP000093226">
    <property type="component" value="Unassembled WGS sequence"/>
</dbReference>
<reference evidence="3 5" key="3">
    <citation type="submission" date="2016-10" db="EMBL/GenBank/DDBJ databases">
        <authorList>
            <person name="Varghese N."/>
            <person name="Submissions S."/>
        </authorList>
    </citation>
    <scope>NUCLEOTIDE SEQUENCE [LARGE SCALE GENOMIC DNA]</scope>
    <source>
        <strain evidence="3 5">Gm-149</strain>
    </source>
</reference>
<evidence type="ECO:0000313" key="3">
    <source>
        <dbReference type="EMBL" id="SDI72949.1"/>
    </source>
</evidence>
<proteinExistence type="predicted"/>
<dbReference type="Proteomes" id="UP000321579">
    <property type="component" value="Unassembled WGS sequence"/>
</dbReference>
<keyword evidence="5" id="KW-1185">Reference proteome</keyword>
<protein>
    <submittedName>
        <fullName evidence="2">Uncharacterized protein</fullName>
    </submittedName>
</protein>
<gene>
    <name evidence="2" type="ORF">FBGL_08585</name>
    <name evidence="1" type="ORF">FGL01_10450</name>
    <name evidence="3" type="ORF">SAMN05192550_0662</name>
</gene>
<evidence type="ECO:0000313" key="5">
    <source>
        <dbReference type="Proteomes" id="UP000182367"/>
    </source>
</evidence>
<comment type="caution">
    <text evidence="2">The sequence shown here is derived from an EMBL/GenBank/DDBJ whole genome shotgun (WGS) entry which is preliminary data.</text>
</comment>
<evidence type="ECO:0000313" key="2">
    <source>
        <dbReference type="EMBL" id="OCB71296.1"/>
    </source>
</evidence>
<dbReference type="AlphaFoldDB" id="A0A1B9DNM5"/>
<dbReference type="EMBL" id="LVEO01000018">
    <property type="protein sequence ID" value="OCB71296.1"/>
    <property type="molecule type" value="Genomic_DNA"/>
</dbReference>
<reference evidence="1 6" key="4">
    <citation type="submission" date="2019-07" db="EMBL/GenBank/DDBJ databases">
        <title>Whole genome shotgun sequence of Flavobacterium glycines NBRC 105008.</title>
        <authorList>
            <person name="Hosoyama A."/>
            <person name="Uohara A."/>
            <person name="Ohji S."/>
            <person name="Ichikawa N."/>
        </authorList>
    </citation>
    <scope>NUCLEOTIDE SEQUENCE [LARGE SCALE GENOMIC DNA]</scope>
    <source>
        <strain evidence="1 6">NBRC 105008</strain>
    </source>
</reference>
<accession>A0A1B9DNM5</accession>
<name>A0A1B9DNM5_9FLAO</name>
<dbReference type="EMBL" id="FNEO01000001">
    <property type="protein sequence ID" value="SDI72949.1"/>
    <property type="molecule type" value="Genomic_DNA"/>
</dbReference>
<evidence type="ECO:0000313" key="6">
    <source>
        <dbReference type="Proteomes" id="UP000321579"/>
    </source>
</evidence>
<dbReference type="Proteomes" id="UP000182367">
    <property type="component" value="Unassembled WGS sequence"/>
</dbReference>
<dbReference type="STRING" id="551990.SAMN05192550_0662"/>
<evidence type="ECO:0000313" key="4">
    <source>
        <dbReference type="Proteomes" id="UP000093226"/>
    </source>
</evidence>
<evidence type="ECO:0000313" key="1">
    <source>
        <dbReference type="EMBL" id="GEL10306.1"/>
    </source>
</evidence>
<organism evidence="2 4">
    <name type="scientific">Flavobacterium glycines</name>
    <dbReference type="NCBI Taxonomy" id="551990"/>
    <lineage>
        <taxon>Bacteria</taxon>
        <taxon>Pseudomonadati</taxon>
        <taxon>Bacteroidota</taxon>
        <taxon>Flavobacteriia</taxon>
        <taxon>Flavobacteriales</taxon>
        <taxon>Flavobacteriaceae</taxon>
        <taxon>Flavobacterium</taxon>
    </lineage>
</organism>
<dbReference type="OrthoDB" id="1360310at2"/>
<dbReference type="RefSeq" id="WP_066327706.1">
    <property type="nucleotide sequence ID" value="NZ_BJVF01000001.1"/>
</dbReference>
<sequence length="146" mass="16667">MNAKDKMNQIKEDELNKIHSDTLGLTIPENYFSNSKNEILNKVLAEKETKVIPFYKKRTSWLAAASVTLLLGLSIFRTYNSQNQENITNQLTDSIVQIDNTTTTNNANNTTQGHNLVPENDIIVSSLFVEEKEIDEYITNRLLEDM</sequence>
<reference evidence="4" key="1">
    <citation type="submission" date="2016-03" db="EMBL/GenBank/DDBJ databases">
        <title>Draft genome sequence of Paenibacillus glacialis DSM 22343.</title>
        <authorList>
            <person name="Shin S.-K."/>
            <person name="Yi H."/>
        </authorList>
    </citation>
    <scope>NUCLEOTIDE SEQUENCE [LARGE SCALE GENOMIC DNA]</scope>
    <source>
        <strain evidence="4">NBRC 105008</strain>
    </source>
</reference>
<reference evidence="2" key="2">
    <citation type="submission" date="2016-03" db="EMBL/GenBank/DDBJ databases">
        <authorList>
            <person name="Ploux O."/>
        </authorList>
    </citation>
    <scope>NUCLEOTIDE SEQUENCE</scope>
    <source>
        <strain evidence="2">NBRC 105008</strain>
    </source>
</reference>
<dbReference type="EMBL" id="BJVF01000001">
    <property type="protein sequence ID" value="GEL10306.1"/>
    <property type="molecule type" value="Genomic_DNA"/>
</dbReference>